<keyword evidence="4" id="KW-1185">Reference proteome</keyword>
<reference evidence="4" key="1">
    <citation type="submission" date="2019-08" db="EMBL/GenBank/DDBJ databases">
        <title>Limnoglobus roseus gen. nov., sp. nov., a novel freshwater planctomycete with a giant genome from the family Gemmataceae.</title>
        <authorList>
            <person name="Kulichevskaya I.S."/>
            <person name="Naumoff D.G."/>
            <person name="Miroshnikov K."/>
            <person name="Ivanova A."/>
            <person name="Philippov D.A."/>
            <person name="Hakobyan A."/>
            <person name="Rijpstra I.C."/>
            <person name="Sinninghe Damste J.S."/>
            <person name="Liesack W."/>
            <person name="Dedysh S.N."/>
        </authorList>
    </citation>
    <scope>NUCLEOTIDE SEQUENCE [LARGE SCALE GENOMIC DNA]</scope>
    <source>
        <strain evidence="4">PX52</strain>
    </source>
</reference>
<feature type="compositionally biased region" description="Polar residues" evidence="1">
    <location>
        <begin position="127"/>
        <end position="140"/>
    </location>
</feature>
<keyword evidence="3" id="KW-0121">Carboxypeptidase</keyword>
<evidence type="ECO:0000313" key="3">
    <source>
        <dbReference type="EMBL" id="QEL19930.1"/>
    </source>
</evidence>
<dbReference type="KEGG" id="lrs:PX52LOC_07012"/>
<evidence type="ECO:0000256" key="1">
    <source>
        <dbReference type="SAM" id="MobiDB-lite"/>
    </source>
</evidence>
<feature type="region of interest" description="Disordered" evidence="1">
    <location>
        <begin position="103"/>
        <end position="140"/>
    </location>
</feature>
<accession>A0A5C1ALU1</accession>
<feature type="signal peptide" evidence="2">
    <location>
        <begin position="1"/>
        <end position="23"/>
    </location>
</feature>
<organism evidence="3 4">
    <name type="scientific">Limnoglobus roseus</name>
    <dbReference type="NCBI Taxonomy" id="2598579"/>
    <lineage>
        <taxon>Bacteria</taxon>
        <taxon>Pseudomonadati</taxon>
        <taxon>Planctomycetota</taxon>
        <taxon>Planctomycetia</taxon>
        <taxon>Gemmatales</taxon>
        <taxon>Gemmataceae</taxon>
        <taxon>Limnoglobus</taxon>
    </lineage>
</organism>
<sequence length="140" mass="14512">MKTRFLIWRLGVACFIAAIPACGSGGPRLNPVQGTVHYEGNPAEGATVILDPVSGSSDFKPTGVVGADGRFTVQTPPHGAGAPGGEYAVLVTWYPSNARGLGSPKNKLPAKYGDRATTPIPKITVKDGSNNLDPIQLTAK</sequence>
<proteinExistence type="predicted"/>
<dbReference type="RefSeq" id="WP_149114269.1">
    <property type="nucleotide sequence ID" value="NZ_CP042425.1"/>
</dbReference>
<keyword evidence="3" id="KW-0645">Protease</keyword>
<dbReference type="OrthoDB" id="285058at2"/>
<evidence type="ECO:0000256" key="2">
    <source>
        <dbReference type="SAM" id="SignalP"/>
    </source>
</evidence>
<name>A0A5C1ALU1_9BACT</name>
<evidence type="ECO:0000313" key="4">
    <source>
        <dbReference type="Proteomes" id="UP000324974"/>
    </source>
</evidence>
<keyword evidence="2" id="KW-0732">Signal</keyword>
<dbReference type="Proteomes" id="UP000324974">
    <property type="component" value="Chromosome"/>
</dbReference>
<keyword evidence="3" id="KW-0378">Hydrolase</keyword>
<protein>
    <submittedName>
        <fullName evidence="3">Carboxypeptidase regulatory-like domain-containing protein</fullName>
    </submittedName>
</protein>
<dbReference type="EMBL" id="CP042425">
    <property type="protein sequence ID" value="QEL19930.1"/>
    <property type="molecule type" value="Genomic_DNA"/>
</dbReference>
<feature type="chain" id="PRO_5022952912" evidence="2">
    <location>
        <begin position="24"/>
        <end position="140"/>
    </location>
</feature>
<gene>
    <name evidence="3" type="ORF">PX52LOC_07012</name>
</gene>
<dbReference type="GO" id="GO:0004180">
    <property type="term" value="F:carboxypeptidase activity"/>
    <property type="evidence" value="ECO:0007669"/>
    <property type="project" value="UniProtKB-KW"/>
</dbReference>
<dbReference type="AlphaFoldDB" id="A0A5C1ALU1"/>